<evidence type="ECO:0000256" key="3">
    <source>
        <dbReference type="ARBA" id="ARBA00023157"/>
    </source>
</evidence>
<comment type="caution">
    <text evidence="7">The sequence shown here is derived from an EMBL/GenBank/DDBJ whole genome shotgun (WGS) entry which is preliminary data.</text>
</comment>
<dbReference type="EMBL" id="JAENRR010000029">
    <property type="protein sequence ID" value="MBK3518197.1"/>
    <property type="molecule type" value="Genomic_DNA"/>
</dbReference>
<dbReference type="PROSITE" id="PS51257">
    <property type="entry name" value="PROKAR_LIPOPROTEIN"/>
    <property type="match status" value="1"/>
</dbReference>
<keyword evidence="4" id="KW-0676">Redox-active center</keyword>
<dbReference type="InterPro" id="IPR013740">
    <property type="entry name" value="Redoxin"/>
</dbReference>
<feature type="domain" description="Thioredoxin" evidence="6">
    <location>
        <begin position="304"/>
        <end position="444"/>
    </location>
</feature>
<sequence>MNALRTLLLLVSVFAMYSCNTPSKSTKVELIVGEFKSRLYVNVLNQRFDLFKDSTGVATIDLDVITAPCFAVVEVGAIAKEIYLEPGNHVRITRKSAQEIYFEGDQANVNAFLNERTPIAIPSELYQSPLADFMKAFDKAAESYARLVNSKPELKHCAEMLTQNRNYLRWRIAIIKYFSSQQKLSKEGHSILKQFLREQNKQSYRFRPAPDAIDRCITALYQQDEPDYKNHSWDYGTGIKIKWLEENINDSYIKQNFIHAAVDAYIAYAGIDKGDDIFQLYTETVDNQTLLDKFNKKLDVYKKMSKGSEVPEFKFQDANGQTRLLNEFKGKYVYIDLWATWCGACIAQFPYLEELKKEYKDNNIVFLGLNTDMKFSYFTGYVEKHKIPGHQWYIGRNDAFDEFFKVWSQPRFILLDPQGKIHDAHMLRADKPEALKSYLNKLEGI</sequence>
<accession>A0ABS1HKW2</accession>
<dbReference type="PANTHER" id="PTHR42852:SF6">
    <property type="entry name" value="THIOL:DISULFIDE INTERCHANGE PROTEIN DSBE"/>
    <property type="match status" value="1"/>
</dbReference>
<reference evidence="7 8" key="1">
    <citation type="submission" date="2021-01" db="EMBL/GenBank/DDBJ databases">
        <title>Carboxyliciviraga sp.nov., isolated from coastal sediments.</title>
        <authorList>
            <person name="Lu D."/>
            <person name="Zhang T."/>
        </authorList>
    </citation>
    <scope>NUCLEOTIDE SEQUENCE [LARGE SCALE GENOMIC DNA]</scope>
    <source>
        <strain evidence="7 8">N1Y132</strain>
    </source>
</reference>
<gene>
    <name evidence="7" type="ORF">JIV24_12700</name>
</gene>
<name>A0ABS1HKW2_9BACT</name>
<evidence type="ECO:0000313" key="7">
    <source>
        <dbReference type="EMBL" id="MBK3518197.1"/>
    </source>
</evidence>
<evidence type="ECO:0000256" key="5">
    <source>
        <dbReference type="SAM" id="SignalP"/>
    </source>
</evidence>
<evidence type="ECO:0000313" key="8">
    <source>
        <dbReference type="Proteomes" id="UP000605676"/>
    </source>
</evidence>
<keyword evidence="5" id="KW-0732">Signal</keyword>
<keyword evidence="8" id="KW-1185">Reference proteome</keyword>
<dbReference type="RefSeq" id="WP_200465426.1">
    <property type="nucleotide sequence ID" value="NZ_JAENRR010000029.1"/>
</dbReference>
<dbReference type="PROSITE" id="PS51352">
    <property type="entry name" value="THIOREDOXIN_2"/>
    <property type="match status" value="1"/>
</dbReference>
<dbReference type="InterPro" id="IPR013766">
    <property type="entry name" value="Thioredoxin_domain"/>
</dbReference>
<proteinExistence type="predicted"/>
<protein>
    <submittedName>
        <fullName evidence="7">TlpA family protein disulfide reductase</fullName>
    </submittedName>
</protein>
<comment type="subcellular location">
    <subcellularLocation>
        <location evidence="1">Cell envelope</location>
    </subcellularLocation>
</comment>
<dbReference type="CDD" id="cd02966">
    <property type="entry name" value="TlpA_like_family"/>
    <property type="match status" value="1"/>
</dbReference>
<dbReference type="InterPro" id="IPR050553">
    <property type="entry name" value="Thioredoxin_ResA/DsbE_sf"/>
</dbReference>
<keyword evidence="3" id="KW-1015">Disulfide bond</keyword>
<dbReference type="Pfam" id="PF08534">
    <property type="entry name" value="Redoxin"/>
    <property type="match status" value="1"/>
</dbReference>
<keyword evidence="2" id="KW-0201">Cytochrome c-type biogenesis</keyword>
<evidence type="ECO:0000259" key="6">
    <source>
        <dbReference type="PROSITE" id="PS51352"/>
    </source>
</evidence>
<organism evidence="7 8">
    <name type="scientific">Carboxylicivirga marina</name>
    <dbReference type="NCBI Taxonomy" id="2800988"/>
    <lineage>
        <taxon>Bacteria</taxon>
        <taxon>Pseudomonadati</taxon>
        <taxon>Bacteroidota</taxon>
        <taxon>Bacteroidia</taxon>
        <taxon>Marinilabiliales</taxon>
        <taxon>Marinilabiliaceae</taxon>
        <taxon>Carboxylicivirga</taxon>
    </lineage>
</organism>
<dbReference type="Gene3D" id="3.40.30.10">
    <property type="entry name" value="Glutaredoxin"/>
    <property type="match status" value="1"/>
</dbReference>
<dbReference type="InterPro" id="IPR036249">
    <property type="entry name" value="Thioredoxin-like_sf"/>
</dbReference>
<feature type="chain" id="PRO_5045166070" evidence="5">
    <location>
        <begin position="18"/>
        <end position="445"/>
    </location>
</feature>
<evidence type="ECO:0000256" key="1">
    <source>
        <dbReference type="ARBA" id="ARBA00004196"/>
    </source>
</evidence>
<feature type="signal peptide" evidence="5">
    <location>
        <begin position="1"/>
        <end position="17"/>
    </location>
</feature>
<evidence type="ECO:0000256" key="2">
    <source>
        <dbReference type="ARBA" id="ARBA00022748"/>
    </source>
</evidence>
<dbReference type="PANTHER" id="PTHR42852">
    <property type="entry name" value="THIOL:DISULFIDE INTERCHANGE PROTEIN DSBE"/>
    <property type="match status" value="1"/>
</dbReference>
<evidence type="ECO:0000256" key="4">
    <source>
        <dbReference type="ARBA" id="ARBA00023284"/>
    </source>
</evidence>
<dbReference type="Proteomes" id="UP000605676">
    <property type="component" value="Unassembled WGS sequence"/>
</dbReference>
<dbReference type="SUPFAM" id="SSF52833">
    <property type="entry name" value="Thioredoxin-like"/>
    <property type="match status" value="1"/>
</dbReference>